<feature type="domain" description="ATP-grasp" evidence="2">
    <location>
        <begin position="118"/>
        <end position="349"/>
    </location>
</feature>
<dbReference type="PROSITE" id="PS50975">
    <property type="entry name" value="ATP_GRASP"/>
    <property type="match status" value="1"/>
</dbReference>
<dbReference type="RefSeq" id="WP_207974943.1">
    <property type="nucleotide sequence ID" value="NZ_JAGDEL010000001.1"/>
</dbReference>
<keyword evidence="1" id="KW-0067">ATP-binding</keyword>
<evidence type="ECO:0000259" key="2">
    <source>
        <dbReference type="PROSITE" id="PS50975"/>
    </source>
</evidence>
<dbReference type="Pfam" id="PF14398">
    <property type="entry name" value="ATPgrasp_YheCD"/>
    <property type="match status" value="1"/>
</dbReference>
<comment type="caution">
    <text evidence="3">The sequence shown here is derived from an EMBL/GenBank/DDBJ whole genome shotgun (WGS) entry which is preliminary data.</text>
</comment>
<evidence type="ECO:0000313" key="3">
    <source>
        <dbReference type="EMBL" id="MBO1510275.1"/>
    </source>
</evidence>
<dbReference type="InterPro" id="IPR026838">
    <property type="entry name" value="YheC/D"/>
</dbReference>
<protein>
    <submittedName>
        <fullName evidence="3">YheC/YheD family protein</fullName>
    </submittedName>
</protein>
<dbReference type="Proteomes" id="UP000663981">
    <property type="component" value="Unassembled WGS sequence"/>
</dbReference>
<name>A0ABS3MWJ8_9BACI</name>
<dbReference type="EMBL" id="JAGDEL010000001">
    <property type="protein sequence ID" value="MBO1510275.1"/>
    <property type="molecule type" value="Genomic_DNA"/>
</dbReference>
<dbReference type="SUPFAM" id="SSF56059">
    <property type="entry name" value="Glutathione synthetase ATP-binding domain-like"/>
    <property type="match status" value="1"/>
</dbReference>
<reference evidence="3 4" key="1">
    <citation type="submission" date="2021-03" db="EMBL/GenBank/DDBJ databases">
        <title>Whole genome sequence of Metabacillus bambusae BG109.</title>
        <authorList>
            <person name="Jeong J.W."/>
        </authorList>
    </citation>
    <scope>NUCLEOTIDE SEQUENCE [LARGE SCALE GENOMIC DNA]</scope>
    <source>
        <strain evidence="3 4">BG109</strain>
    </source>
</reference>
<evidence type="ECO:0000256" key="1">
    <source>
        <dbReference type="PROSITE-ProRule" id="PRU00409"/>
    </source>
</evidence>
<organism evidence="3 4">
    <name type="scientific">Metabacillus bambusae</name>
    <dbReference type="NCBI Taxonomy" id="2795218"/>
    <lineage>
        <taxon>Bacteria</taxon>
        <taxon>Bacillati</taxon>
        <taxon>Bacillota</taxon>
        <taxon>Bacilli</taxon>
        <taxon>Bacillales</taxon>
        <taxon>Bacillaceae</taxon>
        <taxon>Metabacillus</taxon>
    </lineage>
</organism>
<keyword evidence="4" id="KW-1185">Reference proteome</keyword>
<dbReference type="InterPro" id="IPR011761">
    <property type="entry name" value="ATP-grasp"/>
</dbReference>
<proteinExistence type="predicted"/>
<gene>
    <name evidence="3" type="ORF">I7822_01020</name>
</gene>
<sequence>MRTIGVLLTERTYQSIKKGTPPRSITFYEEVAILNKLSIVYTCPSQINDIYVETGLVYDANLKTFHEKSCPLPSIFYNRSSFNNSKSIKKVSSLIQTNIVVFNALPFRNGKHKINNILQGYETINKHLPKTAMTSESSLIKMMKKYSMLILKPCHSSKGKGIMSLEEVNQNQWLLIYQTKNGNMKEIGEKQQIVKLIMKKINGKKYIIQEKIKLSTLNDRPFDIRVILQKNDLGEWSVTGMLGKLAAIEEFVTNVGHRGEFDLLESYLMKHPSLSSSSVILQLEQLSKLIAQKLEKHCYLLGDLGFDFGVTNEGKIYFIECNFRSQYNVLKSKEYLYYLWKQTHTQPILYAKFLLNNL</sequence>
<keyword evidence="1" id="KW-0547">Nucleotide-binding</keyword>
<evidence type="ECO:0000313" key="4">
    <source>
        <dbReference type="Proteomes" id="UP000663981"/>
    </source>
</evidence>
<accession>A0ABS3MWJ8</accession>